<comment type="subcellular location">
    <subcellularLocation>
        <location evidence="1">Membrane</location>
    </subcellularLocation>
</comment>
<dbReference type="AlphaFoldDB" id="A0A9P6U6T9"/>
<evidence type="ECO:0000256" key="6">
    <source>
        <dbReference type="SAM" id="Phobius"/>
    </source>
</evidence>
<dbReference type="PANTHER" id="PTHR30566:SF25">
    <property type="entry name" value="INNER MEMBRANE PROTEIN"/>
    <property type="match status" value="1"/>
</dbReference>
<feature type="signal peptide" evidence="7">
    <location>
        <begin position="1"/>
        <end position="22"/>
    </location>
</feature>
<dbReference type="Gene3D" id="2.30.30.60">
    <property type="match status" value="1"/>
</dbReference>
<dbReference type="SUPFAM" id="SSF50182">
    <property type="entry name" value="Sm-like ribonucleoproteins"/>
    <property type="match status" value="1"/>
</dbReference>
<evidence type="ECO:0000256" key="3">
    <source>
        <dbReference type="ARBA" id="ARBA00022989"/>
    </source>
</evidence>
<feature type="domain" description="Mechanosensitive ion channel MscS" evidence="8">
    <location>
        <begin position="231"/>
        <end position="297"/>
    </location>
</feature>
<feature type="compositionally biased region" description="Basic and acidic residues" evidence="5">
    <location>
        <begin position="393"/>
        <end position="407"/>
    </location>
</feature>
<evidence type="ECO:0000256" key="7">
    <source>
        <dbReference type="SAM" id="SignalP"/>
    </source>
</evidence>
<protein>
    <recommendedName>
        <fullName evidence="8">Mechanosensitive ion channel MscS domain-containing protein</fullName>
    </recommendedName>
</protein>
<name>A0A9P6U6T9_9FUNG</name>
<evidence type="ECO:0000256" key="2">
    <source>
        <dbReference type="ARBA" id="ARBA00022692"/>
    </source>
</evidence>
<organism evidence="9 10">
    <name type="scientific">Actinomortierella ambigua</name>
    <dbReference type="NCBI Taxonomy" id="1343610"/>
    <lineage>
        <taxon>Eukaryota</taxon>
        <taxon>Fungi</taxon>
        <taxon>Fungi incertae sedis</taxon>
        <taxon>Mucoromycota</taxon>
        <taxon>Mortierellomycotina</taxon>
        <taxon>Mortierellomycetes</taxon>
        <taxon>Mortierellales</taxon>
        <taxon>Mortierellaceae</taxon>
        <taxon>Actinomortierella</taxon>
    </lineage>
</organism>
<dbReference type="Gene3D" id="1.10.287.1260">
    <property type="match status" value="1"/>
</dbReference>
<sequence>MSANATLSLTTSLVSTLTSTLASSLAPTNEPALAPTASSTPPSPQPTNGLTSPPINTVTAAFIILGVTVGSIVVHAVLTLVFRIVAKKTVWALDDDLVKYLRKPTFIMFPVVALLITIQLITLPQGVKETIQHVLVIILLFSISFFVVMIIKCGSLAIGRVNSHLRETEPKRAREVDTQIMVMTRIVQGMVWVLGLAGIAMTFPNAWQVGVSLLASASVATLLLGFAAKPSIENALASLTIALTQPFILEDYVVINGEPGHIEEILSQYVVLRTIDERRLIIPLTWFISNMFQNWSRVSTRQLVQCQISIDPRSISVTTIRKAFTKFAKKHPAYDGRHANVLVSGWSNSGLVDLSCQMTVGNSAEVPKIEAQIREAMLEVVLVKTGGWPLADINERGEDGSPEDEKSASSSSTAKKNDMVFTPIAPAAIVTDFHRILNTTPGMSDATLDKV</sequence>
<dbReference type="InterPro" id="IPR006685">
    <property type="entry name" value="MscS_channel_2nd"/>
</dbReference>
<evidence type="ECO:0000256" key="1">
    <source>
        <dbReference type="ARBA" id="ARBA00004370"/>
    </source>
</evidence>
<dbReference type="OrthoDB" id="2114051at2759"/>
<dbReference type="InterPro" id="IPR023408">
    <property type="entry name" value="MscS_beta-dom_sf"/>
</dbReference>
<comment type="caution">
    <text evidence="9">The sequence shown here is derived from an EMBL/GenBank/DDBJ whole genome shotgun (WGS) entry which is preliminary data.</text>
</comment>
<feature type="transmembrane region" description="Helical" evidence="6">
    <location>
        <begin position="133"/>
        <end position="159"/>
    </location>
</feature>
<dbReference type="PANTHER" id="PTHR30566">
    <property type="entry name" value="YNAI-RELATED MECHANOSENSITIVE ION CHANNEL"/>
    <property type="match status" value="1"/>
</dbReference>
<dbReference type="Pfam" id="PF00924">
    <property type="entry name" value="MS_channel_2nd"/>
    <property type="match status" value="1"/>
</dbReference>
<feature type="region of interest" description="Disordered" evidence="5">
    <location>
        <begin position="31"/>
        <end position="50"/>
    </location>
</feature>
<gene>
    <name evidence="9" type="ORF">DFQ27_001969</name>
</gene>
<keyword evidence="10" id="KW-1185">Reference proteome</keyword>
<feature type="region of interest" description="Disordered" evidence="5">
    <location>
        <begin position="393"/>
        <end position="415"/>
    </location>
</feature>
<dbReference type="EMBL" id="JAAAJB010000170">
    <property type="protein sequence ID" value="KAG0263037.1"/>
    <property type="molecule type" value="Genomic_DNA"/>
</dbReference>
<evidence type="ECO:0000313" key="9">
    <source>
        <dbReference type="EMBL" id="KAG0263037.1"/>
    </source>
</evidence>
<keyword evidence="7" id="KW-0732">Signal</keyword>
<dbReference type="GO" id="GO:0055085">
    <property type="term" value="P:transmembrane transport"/>
    <property type="evidence" value="ECO:0007669"/>
    <property type="project" value="InterPro"/>
</dbReference>
<feature type="transmembrane region" description="Helical" evidence="6">
    <location>
        <begin position="209"/>
        <end position="228"/>
    </location>
</feature>
<feature type="compositionally biased region" description="Low complexity" evidence="5">
    <location>
        <begin position="31"/>
        <end position="40"/>
    </location>
</feature>
<evidence type="ECO:0000256" key="5">
    <source>
        <dbReference type="SAM" id="MobiDB-lite"/>
    </source>
</evidence>
<accession>A0A9P6U6T9</accession>
<evidence type="ECO:0000313" key="10">
    <source>
        <dbReference type="Proteomes" id="UP000807716"/>
    </source>
</evidence>
<feature type="transmembrane region" description="Helical" evidence="6">
    <location>
        <begin position="106"/>
        <end position="127"/>
    </location>
</feature>
<feature type="chain" id="PRO_5040226226" description="Mechanosensitive ion channel MscS domain-containing protein" evidence="7">
    <location>
        <begin position="23"/>
        <end position="451"/>
    </location>
</feature>
<dbReference type="InterPro" id="IPR010920">
    <property type="entry name" value="LSM_dom_sf"/>
</dbReference>
<evidence type="ECO:0000259" key="8">
    <source>
        <dbReference type="Pfam" id="PF00924"/>
    </source>
</evidence>
<reference evidence="9" key="1">
    <citation type="journal article" date="2020" name="Fungal Divers.">
        <title>Resolving the Mortierellaceae phylogeny through synthesis of multi-gene phylogenetics and phylogenomics.</title>
        <authorList>
            <person name="Vandepol N."/>
            <person name="Liber J."/>
            <person name="Desiro A."/>
            <person name="Na H."/>
            <person name="Kennedy M."/>
            <person name="Barry K."/>
            <person name="Grigoriev I.V."/>
            <person name="Miller A.N."/>
            <person name="O'Donnell K."/>
            <person name="Stajich J.E."/>
            <person name="Bonito G."/>
        </authorList>
    </citation>
    <scope>NUCLEOTIDE SEQUENCE</scope>
    <source>
        <strain evidence="9">BC1065</strain>
    </source>
</reference>
<keyword evidence="3 6" id="KW-1133">Transmembrane helix</keyword>
<proteinExistence type="predicted"/>
<feature type="transmembrane region" description="Helical" evidence="6">
    <location>
        <begin position="180"/>
        <end position="203"/>
    </location>
</feature>
<keyword evidence="2 6" id="KW-0812">Transmembrane</keyword>
<dbReference type="Proteomes" id="UP000807716">
    <property type="component" value="Unassembled WGS sequence"/>
</dbReference>
<dbReference type="GO" id="GO:0016020">
    <property type="term" value="C:membrane"/>
    <property type="evidence" value="ECO:0007669"/>
    <property type="project" value="UniProtKB-SubCell"/>
</dbReference>
<evidence type="ECO:0000256" key="4">
    <source>
        <dbReference type="ARBA" id="ARBA00023136"/>
    </source>
</evidence>
<feature type="transmembrane region" description="Helical" evidence="6">
    <location>
        <begin position="60"/>
        <end position="85"/>
    </location>
</feature>
<keyword evidence="4 6" id="KW-0472">Membrane</keyword>